<dbReference type="EMBL" id="UINC01191848">
    <property type="protein sequence ID" value="SVE06690.1"/>
    <property type="molecule type" value="Genomic_DNA"/>
</dbReference>
<dbReference type="AlphaFoldDB" id="A0A383AGG8"/>
<organism evidence="1">
    <name type="scientific">marine metagenome</name>
    <dbReference type="NCBI Taxonomy" id="408172"/>
    <lineage>
        <taxon>unclassified sequences</taxon>
        <taxon>metagenomes</taxon>
        <taxon>ecological metagenomes</taxon>
    </lineage>
</organism>
<proteinExistence type="predicted"/>
<accession>A0A383AGG8</accession>
<dbReference type="InterPro" id="IPR036278">
    <property type="entry name" value="Sialidase_sf"/>
</dbReference>
<evidence type="ECO:0008006" key="2">
    <source>
        <dbReference type="Google" id="ProtNLM"/>
    </source>
</evidence>
<gene>
    <name evidence="1" type="ORF">METZ01_LOCUS459544</name>
</gene>
<dbReference type="SUPFAM" id="SSF50939">
    <property type="entry name" value="Sialidases"/>
    <property type="match status" value="1"/>
</dbReference>
<dbReference type="Gene3D" id="2.120.10.10">
    <property type="match status" value="1"/>
</dbReference>
<dbReference type="CDD" id="cd15482">
    <property type="entry name" value="Sialidase_non-viral"/>
    <property type="match status" value="1"/>
</dbReference>
<sequence>MQIIDSGILNHSEVGTPRATLTFPSVVALSNGTLLASCRAGSSKDCDDETIEFCRSNDGGATWSPPYRPF</sequence>
<protein>
    <recommendedName>
        <fullName evidence="2">Sialidase domain-containing protein</fullName>
    </recommendedName>
</protein>
<name>A0A383AGG8_9ZZZZ</name>
<reference evidence="1" key="1">
    <citation type="submission" date="2018-05" db="EMBL/GenBank/DDBJ databases">
        <authorList>
            <person name="Lanie J.A."/>
            <person name="Ng W.-L."/>
            <person name="Kazmierczak K.M."/>
            <person name="Andrzejewski T.M."/>
            <person name="Davidsen T.M."/>
            <person name="Wayne K.J."/>
            <person name="Tettelin H."/>
            <person name="Glass J.I."/>
            <person name="Rusch D."/>
            <person name="Podicherti R."/>
            <person name="Tsui H.-C.T."/>
            <person name="Winkler M.E."/>
        </authorList>
    </citation>
    <scope>NUCLEOTIDE SEQUENCE</scope>
</reference>
<feature type="non-terminal residue" evidence="1">
    <location>
        <position position="70"/>
    </location>
</feature>
<evidence type="ECO:0000313" key="1">
    <source>
        <dbReference type="EMBL" id="SVE06690.1"/>
    </source>
</evidence>